<name>A0A392RBZ7_9FABA</name>
<proteinExistence type="predicted"/>
<dbReference type="EMBL" id="LXQA010207401">
    <property type="protein sequence ID" value="MCI33779.1"/>
    <property type="molecule type" value="Genomic_DNA"/>
</dbReference>
<dbReference type="Proteomes" id="UP000265520">
    <property type="component" value="Unassembled WGS sequence"/>
</dbReference>
<protein>
    <submittedName>
        <fullName evidence="1">Uncharacterized protein</fullName>
    </submittedName>
</protein>
<organism evidence="1 2">
    <name type="scientific">Trifolium medium</name>
    <dbReference type="NCBI Taxonomy" id="97028"/>
    <lineage>
        <taxon>Eukaryota</taxon>
        <taxon>Viridiplantae</taxon>
        <taxon>Streptophyta</taxon>
        <taxon>Embryophyta</taxon>
        <taxon>Tracheophyta</taxon>
        <taxon>Spermatophyta</taxon>
        <taxon>Magnoliopsida</taxon>
        <taxon>eudicotyledons</taxon>
        <taxon>Gunneridae</taxon>
        <taxon>Pentapetalae</taxon>
        <taxon>rosids</taxon>
        <taxon>fabids</taxon>
        <taxon>Fabales</taxon>
        <taxon>Fabaceae</taxon>
        <taxon>Papilionoideae</taxon>
        <taxon>50 kb inversion clade</taxon>
        <taxon>NPAAA clade</taxon>
        <taxon>Hologalegina</taxon>
        <taxon>IRL clade</taxon>
        <taxon>Trifolieae</taxon>
        <taxon>Trifolium</taxon>
    </lineage>
</organism>
<sequence length="68" mass="7070">MATPANATSIGDQLDLSTRFLISNILSSDSVNGNGNRTCFSAVQIQRLSGSFYGVTNIVAMVATVTAT</sequence>
<comment type="caution">
    <text evidence="1">The sequence shown here is derived from an EMBL/GenBank/DDBJ whole genome shotgun (WGS) entry which is preliminary data.</text>
</comment>
<reference evidence="1 2" key="1">
    <citation type="journal article" date="2018" name="Front. Plant Sci.">
        <title>Red Clover (Trifolium pratense) and Zigzag Clover (T. medium) - A Picture of Genomic Similarities and Differences.</title>
        <authorList>
            <person name="Dluhosova J."/>
            <person name="Istvanek J."/>
            <person name="Nedelnik J."/>
            <person name="Repkova J."/>
        </authorList>
    </citation>
    <scope>NUCLEOTIDE SEQUENCE [LARGE SCALE GENOMIC DNA]</scope>
    <source>
        <strain evidence="2">cv. 10/8</strain>
        <tissue evidence="1">Leaf</tissue>
    </source>
</reference>
<dbReference type="AlphaFoldDB" id="A0A392RBZ7"/>
<evidence type="ECO:0000313" key="1">
    <source>
        <dbReference type="EMBL" id="MCI33779.1"/>
    </source>
</evidence>
<keyword evidence="2" id="KW-1185">Reference proteome</keyword>
<evidence type="ECO:0000313" key="2">
    <source>
        <dbReference type="Proteomes" id="UP000265520"/>
    </source>
</evidence>
<accession>A0A392RBZ7</accession>